<gene>
    <name evidence="3" type="ORF">H0A61_00911</name>
</gene>
<accession>A0A8A0RLF4</accession>
<protein>
    <recommendedName>
        <fullName evidence="5">PepSY domain-containing protein</fullName>
    </recommendedName>
</protein>
<feature type="domain" description="PepSY" evidence="1">
    <location>
        <begin position="414"/>
        <end position="450"/>
    </location>
</feature>
<dbReference type="Pfam" id="PF14620">
    <property type="entry name" value="YPEB_PepSY1-2"/>
    <property type="match status" value="1"/>
</dbReference>
<dbReference type="EMBL" id="CP059066">
    <property type="protein sequence ID" value="QSQ08584.1"/>
    <property type="molecule type" value="Genomic_DNA"/>
</dbReference>
<sequence>MRKKKKGNRFLTLFFLLIIASAAFFCYRYHSEYLAVERELTAVYEKGIQKVYASLTGSADLIRKALVSSDPVYISKQLNKAYGMIDDIYQVVTDFEITTGSRPFFSDFLYGLKSDLQGFSPGNTVPSNELVQRLIFYTESIENAAGHIRVFLDIPASEKAKRKEFYSLFERLSDYFHNRNVELATALETEEKEEGRNGYWEQYYKNVIEDIENNPADNEFADIAKAFLGAVAVGRELEFEGYSGENGENVVFAIDDGGRAYRVHINVFDKSVRAYYAHNTNQKPSADGKLSVERGEKIARDFLNEHGFADTVKLSHSARNGTVLFSFLESKDGVMIYPGRIELEVSLKEGRVISFYRYPRLKEDLGLSDTASEFSFPQNVEIDEIHLDLAPAISLSVARERINPQNKIMSVGDLVLLHGGKLCWRFKVENNGRYYWVFINAENGQEEAIWDIPNGN</sequence>
<evidence type="ECO:0000259" key="2">
    <source>
        <dbReference type="Pfam" id="PF14620"/>
    </source>
</evidence>
<dbReference type="KEGG" id="kme:H0A61_00911"/>
<dbReference type="RefSeq" id="WP_206708792.1">
    <property type="nucleotide sequence ID" value="NZ_CP059066.1"/>
</dbReference>
<feature type="domain" description="Sporulation protein YpeB PepSY1 and PepSY2" evidence="2">
    <location>
        <begin position="251"/>
        <end position="355"/>
    </location>
</feature>
<evidence type="ECO:0008006" key="5">
    <source>
        <dbReference type="Google" id="ProtNLM"/>
    </source>
</evidence>
<evidence type="ECO:0000259" key="1">
    <source>
        <dbReference type="Pfam" id="PF03413"/>
    </source>
</evidence>
<dbReference type="GO" id="GO:0009847">
    <property type="term" value="P:spore germination"/>
    <property type="evidence" value="ECO:0007669"/>
    <property type="project" value="InterPro"/>
</dbReference>
<dbReference type="AlphaFoldDB" id="A0A8A0RLF4"/>
<reference evidence="3" key="1">
    <citation type="submission" date="2020-07" db="EMBL/GenBank/DDBJ databases">
        <title>Koleobacter methoxysyntrophicus gen. nov., sp. nov., a novel anaerobic bacterium isolated from deep subsurface oil field and proposal of Koleobacterales ord. nov. in the phylum Firmicutes.</title>
        <authorList>
            <person name="Sakamoto S."/>
            <person name="Tamaki H."/>
        </authorList>
    </citation>
    <scope>NUCLEOTIDE SEQUENCE</scope>
    <source>
        <strain evidence="3">NRmbB1</strain>
    </source>
</reference>
<proteinExistence type="predicted"/>
<name>A0A8A0RLF4_9FIRM</name>
<organism evidence="3 4">
    <name type="scientific">Koleobacter methoxysyntrophicus</name>
    <dbReference type="NCBI Taxonomy" id="2751313"/>
    <lineage>
        <taxon>Bacteria</taxon>
        <taxon>Bacillati</taxon>
        <taxon>Bacillota</taxon>
        <taxon>Clostridia</taxon>
        <taxon>Koleobacterales</taxon>
        <taxon>Koleobacteraceae</taxon>
        <taxon>Koleobacter</taxon>
    </lineage>
</organism>
<dbReference type="Pfam" id="PF03413">
    <property type="entry name" value="PepSY"/>
    <property type="match status" value="1"/>
</dbReference>
<evidence type="ECO:0000313" key="3">
    <source>
        <dbReference type="EMBL" id="QSQ08584.1"/>
    </source>
</evidence>
<dbReference type="Proteomes" id="UP000662904">
    <property type="component" value="Chromosome"/>
</dbReference>
<keyword evidence="4" id="KW-1185">Reference proteome</keyword>
<dbReference type="InterPro" id="IPR014239">
    <property type="entry name" value="YpeB_PepSY1-2"/>
</dbReference>
<dbReference type="InterPro" id="IPR025711">
    <property type="entry name" value="PepSY"/>
</dbReference>
<evidence type="ECO:0000313" key="4">
    <source>
        <dbReference type="Proteomes" id="UP000662904"/>
    </source>
</evidence>